<dbReference type="InterPro" id="IPR025597">
    <property type="entry name" value="DUF4345"/>
</dbReference>
<evidence type="ECO:0000256" key="1">
    <source>
        <dbReference type="SAM" id="Phobius"/>
    </source>
</evidence>
<dbReference type="RefSeq" id="WP_105337310.1">
    <property type="nucleotide sequence ID" value="NZ_PUHZ01000020.1"/>
</dbReference>
<evidence type="ECO:0000313" key="2">
    <source>
        <dbReference type="EMBL" id="PQO44341.1"/>
    </source>
</evidence>
<keyword evidence="1" id="KW-0472">Membrane</keyword>
<keyword evidence="1" id="KW-1133">Transmembrane helix</keyword>
<organism evidence="2 3">
    <name type="scientific">Blastopirellula marina</name>
    <dbReference type="NCBI Taxonomy" id="124"/>
    <lineage>
        <taxon>Bacteria</taxon>
        <taxon>Pseudomonadati</taxon>
        <taxon>Planctomycetota</taxon>
        <taxon>Planctomycetia</taxon>
        <taxon>Pirellulales</taxon>
        <taxon>Pirellulaceae</taxon>
        <taxon>Blastopirellula</taxon>
    </lineage>
</organism>
<dbReference type="OrthoDB" id="5987056at2"/>
<gene>
    <name evidence="2" type="ORF">C5Y93_20485</name>
</gene>
<reference evidence="2 3" key="1">
    <citation type="submission" date="2018-02" db="EMBL/GenBank/DDBJ databases">
        <title>Comparative genomes isolates from brazilian mangrove.</title>
        <authorList>
            <person name="Araujo J.E."/>
            <person name="Taketani R.G."/>
            <person name="Silva M.C.P."/>
            <person name="Loureco M.V."/>
            <person name="Andreote F.D."/>
        </authorList>
    </citation>
    <scope>NUCLEOTIDE SEQUENCE [LARGE SCALE GENOMIC DNA]</scope>
    <source>
        <strain evidence="2 3">Nap-Phe MGV</strain>
    </source>
</reference>
<protein>
    <recommendedName>
        <fullName evidence="4">DUF4345 domain-containing protein</fullName>
    </recommendedName>
</protein>
<feature type="transmembrane region" description="Helical" evidence="1">
    <location>
        <begin position="74"/>
        <end position="98"/>
    </location>
</feature>
<dbReference type="AlphaFoldDB" id="A0A2S8GJ44"/>
<feature type="transmembrane region" description="Helical" evidence="1">
    <location>
        <begin position="6"/>
        <end position="27"/>
    </location>
</feature>
<dbReference type="Pfam" id="PF14248">
    <property type="entry name" value="DUF4345"/>
    <property type="match status" value="1"/>
</dbReference>
<accession>A0A2S8GJ44</accession>
<keyword evidence="1" id="KW-0812">Transmembrane</keyword>
<dbReference type="Proteomes" id="UP000237819">
    <property type="component" value="Unassembled WGS sequence"/>
</dbReference>
<feature type="transmembrane region" description="Helical" evidence="1">
    <location>
        <begin position="48"/>
        <end position="68"/>
    </location>
</feature>
<comment type="caution">
    <text evidence="2">The sequence shown here is derived from an EMBL/GenBank/DDBJ whole genome shotgun (WGS) entry which is preliminary data.</text>
</comment>
<sequence length="127" mass="13870">MVTTIARGFLAVVGVVYVALGIWCAVAPQKTSDAVGFALRQGQGQSEFLTVYGGLEVALGLLFLWPLYKQEDLAFPLAACVVVHGCLVLFRSIGFLAFSGFESTTYLLAAIEWVLFLSSAGLWFWRR</sequence>
<feature type="transmembrane region" description="Helical" evidence="1">
    <location>
        <begin position="105"/>
        <end position="125"/>
    </location>
</feature>
<evidence type="ECO:0008006" key="4">
    <source>
        <dbReference type="Google" id="ProtNLM"/>
    </source>
</evidence>
<evidence type="ECO:0000313" key="3">
    <source>
        <dbReference type="Proteomes" id="UP000237819"/>
    </source>
</evidence>
<dbReference type="EMBL" id="PUHZ01000020">
    <property type="protein sequence ID" value="PQO44341.1"/>
    <property type="molecule type" value="Genomic_DNA"/>
</dbReference>
<name>A0A2S8GJ44_9BACT</name>
<proteinExistence type="predicted"/>